<name>K5B924_MYCHD</name>
<evidence type="ECO:0000313" key="2">
    <source>
        <dbReference type="EMBL" id="EKF24703.1"/>
    </source>
</evidence>
<comment type="caution">
    <text evidence="2">The sequence shown here is derived from an EMBL/GenBank/DDBJ whole genome shotgun (WGS) entry which is preliminary data.</text>
</comment>
<evidence type="ECO:0000256" key="1">
    <source>
        <dbReference type="SAM" id="MobiDB-lite"/>
    </source>
</evidence>
<sequence length="72" mass="7601">MGLGFDTDAGTYVTYVTVTAARSERFDRDGVASNSRRDRTCAAPAAPHTSVSVGPLPGRWNAQRSGDRDSAA</sequence>
<evidence type="ECO:0000313" key="3">
    <source>
        <dbReference type="Proteomes" id="UP000006265"/>
    </source>
</evidence>
<feature type="region of interest" description="Disordered" evidence="1">
    <location>
        <begin position="28"/>
        <end position="72"/>
    </location>
</feature>
<accession>K5B924</accession>
<dbReference type="Proteomes" id="UP000006265">
    <property type="component" value="Unassembled WGS sequence"/>
</dbReference>
<feature type="compositionally biased region" description="Basic and acidic residues" evidence="1">
    <location>
        <begin position="28"/>
        <end position="40"/>
    </location>
</feature>
<reference evidence="2 3" key="1">
    <citation type="journal article" date="2012" name="J. Bacteriol.">
        <title>Genome sequence of Mycobacterium hassiacum DSM 44199, a rare source of heat-stable mycobacterial proteins.</title>
        <authorList>
            <person name="Tiago I."/>
            <person name="Maranha A."/>
            <person name="Mendes V."/>
            <person name="Alarico S."/>
            <person name="Moynihan P.J."/>
            <person name="Clarke A.J."/>
            <person name="Macedo-Ribeiro S."/>
            <person name="Pereira P.J."/>
            <person name="Empadinhas N."/>
        </authorList>
    </citation>
    <scope>NUCLEOTIDE SEQUENCE [LARGE SCALE GENOMIC DNA]</scope>
    <source>
        <strain evidence="3">DSM 44199 / CIP 105218 / JCM 12690 / 3849</strain>
    </source>
</reference>
<dbReference type="AlphaFoldDB" id="K5B924"/>
<organism evidence="2 3">
    <name type="scientific">Mycolicibacterium hassiacum (strain DSM 44199 / CIP 105218 / JCM 12690 / 3849)</name>
    <name type="common">Mycobacterium hassiacum</name>
    <dbReference type="NCBI Taxonomy" id="1122247"/>
    <lineage>
        <taxon>Bacteria</taxon>
        <taxon>Bacillati</taxon>
        <taxon>Actinomycetota</taxon>
        <taxon>Actinomycetes</taxon>
        <taxon>Mycobacteriales</taxon>
        <taxon>Mycobacteriaceae</taxon>
        <taxon>Mycolicibacterium</taxon>
    </lineage>
</organism>
<proteinExistence type="predicted"/>
<keyword evidence="3" id="KW-1185">Reference proteome</keyword>
<dbReference type="EMBL" id="AMRA01000033">
    <property type="protein sequence ID" value="EKF24703.1"/>
    <property type="molecule type" value="Genomic_DNA"/>
</dbReference>
<protein>
    <submittedName>
        <fullName evidence="2">Uncharacterized protein</fullName>
    </submittedName>
</protein>
<gene>
    <name evidence="2" type="ORF">C731_1283</name>
</gene>